<keyword evidence="11" id="KW-0234">DNA repair</keyword>
<keyword evidence="5" id="KW-0479">Metal-binding</keyword>
<dbReference type="Proteomes" id="UP000094527">
    <property type="component" value="Unassembled WGS sequence"/>
</dbReference>
<dbReference type="GO" id="GO:0046872">
    <property type="term" value="F:metal ion binding"/>
    <property type="evidence" value="ECO:0007669"/>
    <property type="project" value="UniProtKB-KW"/>
</dbReference>
<feature type="region of interest" description="Disordered" evidence="13">
    <location>
        <begin position="1"/>
        <end position="22"/>
    </location>
</feature>
<evidence type="ECO:0000313" key="15">
    <source>
        <dbReference type="EMBL" id="ODM86727.1"/>
    </source>
</evidence>
<reference evidence="15 16" key="1">
    <citation type="journal article" date="2016" name="Genome Biol. Evol.">
        <title>Gene Family Evolution Reflects Adaptation to Soil Environmental Stressors in the Genome of the Collembolan Orchesella cincta.</title>
        <authorList>
            <person name="Faddeeva-Vakhrusheva A."/>
            <person name="Derks M.F."/>
            <person name="Anvar S.Y."/>
            <person name="Agamennone V."/>
            <person name="Suring W."/>
            <person name="Smit S."/>
            <person name="van Straalen N.M."/>
            <person name="Roelofs D."/>
        </authorList>
    </citation>
    <scope>NUCLEOTIDE SEQUENCE [LARGE SCALE GENOMIC DNA]</scope>
    <source>
        <tissue evidence="15">Mixed pool</tissue>
    </source>
</reference>
<keyword evidence="6 15" id="KW-0255">Endonuclease</keyword>
<evidence type="ECO:0000256" key="8">
    <source>
        <dbReference type="ARBA" id="ARBA00022801"/>
    </source>
</evidence>
<dbReference type="Gene3D" id="1.10.150.110">
    <property type="entry name" value="DNA polymerase beta, N-terminal domain-like"/>
    <property type="match status" value="1"/>
</dbReference>
<gene>
    <name evidence="15" type="ORF">Ocin01_19955</name>
</gene>
<comment type="subcellular location">
    <subcellularLocation>
        <location evidence="2">Nucleus</location>
    </subcellularLocation>
</comment>
<evidence type="ECO:0000256" key="11">
    <source>
        <dbReference type="ARBA" id="ARBA00023204"/>
    </source>
</evidence>
<dbReference type="FunFam" id="1.10.150.110:FF:000001">
    <property type="entry name" value="Putative Crossover junction endonuclease MUS81"/>
    <property type="match status" value="1"/>
</dbReference>
<dbReference type="SUPFAM" id="SSF47802">
    <property type="entry name" value="DNA polymerase beta, N-terminal domain-like"/>
    <property type="match status" value="1"/>
</dbReference>
<dbReference type="GO" id="GO:0016889">
    <property type="term" value="F:DNA endonuclease activity, producing 3'-phosphomonoesters"/>
    <property type="evidence" value="ECO:0007669"/>
    <property type="project" value="UniProtKB-ARBA"/>
</dbReference>
<dbReference type="InterPro" id="IPR010996">
    <property type="entry name" value="HHH_MUS81"/>
</dbReference>
<dbReference type="GO" id="GO:0006302">
    <property type="term" value="P:double-strand break repair"/>
    <property type="evidence" value="ECO:0007669"/>
    <property type="project" value="UniProtKB-ARBA"/>
</dbReference>
<evidence type="ECO:0000256" key="5">
    <source>
        <dbReference type="ARBA" id="ARBA00022723"/>
    </source>
</evidence>
<dbReference type="GO" id="GO:0005634">
    <property type="term" value="C:nucleus"/>
    <property type="evidence" value="ECO:0007669"/>
    <property type="project" value="UniProtKB-SubCell"/>
</dbReference>
<proteinExistence type="inferred from homology"/>
<comment type="caution">
    <text evidence="15">The sequence shown here is derived from an EMBL/GenBank/DDBJ whole genome shotgun (WGS) entry which is preliminary data.</text>
</comment>
<dbReference type="GO" id="GO:0031297">
    <property type="term" value="P:replication fork processing"/>
    <property type="evidence" value="ECO:0007669"/>
    <property type="project" value="UniProtKB-ARBA"/>
</dbReference>
<evidence type="ECO:0000256" key="6">
    <source>
        <dbReference type="ARBA" id="ARBA00022759"/>
    </source>
</evidence>
<dbReference type="GO" id="GO:0006310">
    <property type="term" value="P:DNA recombination"/>
    <property type="evidence" value="ECO:0007669"/>
    <property type="project" value="UniProtKB-KW"/>
</dbReference>
<evidence type="ECO:0000256" key="1">
    <source>
        <dbReference type="ARBA" id="ARBA00001946"/>
    </source>
</evidence>
<dbReference type="EMBL" id="LJIJ01007465">
    <property type="protein sequence ID" value="ODM86727.1"/>
    <property type="molecule type" value="Genomic_DNA"/>
</dbReference>
<keyword evidence="8" id="KW-0378">Hydrolase</keyword>
<dbReference type="GO" id="GO:1905347">
    <property type="term" value="C:endodeoxyribonuclease complex"/>
    <property type="evidence" value="ECO:0007669"/>
    <property type="project" value="UniProtKB-ARBA"/>
</dbReference>
<keyword evidence="12" id="KW-0539">Nucleus</keyword>
<evidence type="ECO:0000313" key="16">
    <source>
        <dbReference type="Proteomes" id="UP000094527"/>
    </source>
</evidence>
<organism evidence="15 16">
    <name type="scientific">Orchesella cincta</name>
    <name type="common">Springtail</name>
    <name type="synonym">Podura cincta</name>
    <dbReference type="NCBI Taxonomy" id="48709"/>
    <lineage>
        <taxon>Eukaryota</taxon>
        <taxon>Metazoa</taxon>
        <taxon>Ecdysozoa</taxon>
        <taxon>Arthropoda</taxon>
        <taxon>Hexapoda</taxon>
        <taxon>Collembola</taxon>
        <taxon>Entomobryomorpha</taxon>
        <taxon>Entomobryoidea</taxon>
        <taxon>Orchesellidae</taxon>
        <taxon>Orchesellinae</taxon>
        <taxon>Orchesella</taxon>
    </lineage>
</organism>
<comment type="cofactor">
    <cofactor evidence="1">
        <name>Mg(2+)</name>
        <dbReference type="ChEBI" id="CHEBI:18420"/>
    </cofactor>
</comment>
<comment type="similarity">
    <text evidence="3">Belongs to the XPF family.</text>
</comment>
<keyword evidence="7" id="KW-0227">DNA damage</keyword>
<dbReference type="AlphaFoldDB" id="A0A1D2M189"/>
<dbReference type="InterPro" id="IPR027421">
    <property type="entry name" value="DNA_pol_lamdba_lyase_dom_sf"/>
</dbReference>
<evidence type="ECO:0000259" key="14">
    <source>
        <dbReference type="Pfam" id="PF14716"/>
    </source>
</evidence>
<dbReference type="OrthoDB" id="5963188at2759"/>
<name>A0A1D2M189_ORCCI</name>
<keyword evidence="4" id="KW-0540">Nuclease</keyword>
<keyword evidence="10" id="KW-0233">DNA recombination</keyword>
<evidence type="ECO:0000256" key="10">
    <source>
        <dbReference type="ARBA" id="ARBA00023172"/>
    </source>
</evidence>
<evidence type="ECO:0000256" key="12">
    <source>
        <dbReference type="ARBA" id="ARBA00023242"/>
    </source>
</evidence>
<evidence type="ECO:0000256" key="2">
    <source>
        <dbReference type="ARBA" id="ARBA00004123"/>
    </source>
</evidence>
<sequence length="101" mass="11608">MSQRPRWRGGGGGSQRSRAFQAQRTLCKHPILKVIMEWKEEAETKDSKMKYVYAKALNSLRKYPLPLSTGKECSILENFGSHMCKMIENRMAKENMIPEAS</sequence>
<evidence type="ECO:0000256" key="9">
    <source>
        <dbReference type="ARBA" id="ARBA00022842"/>
    </source>
</evidence>
<dbReference type="OMA" id="MEWKEEA"/>
<evidence type="ECO:0000256" key="7">
    <source>
        <dbReference type="ARBA" id="ARBA00022763"/>
    </source>
</evidence>
<keyword evidence="9" id="KW-0460">Magnesium</keyword>
<protein>
    <submittedName>
        <fullName evidence="15">Crossover junction endonuclease MUS81</fullName>
    </submittedName>
</protein>
<dbReference type="Pfam" id="PF14716">
    <property type="entry name" value="HHH_8"/>
    <property type="match status" value="1"/>
</dbReference>
<feature type="domain" description="Crossover junction endonuclease MUS81-like HHH" evidence="14">
    <location>
        <begin position="30"/>
        <end position="94"/>
    </location>
</feature>
<keyword evidence="16" id="KW-1185">Reference proteome</keyword>
<evidence type="ECO:0000256" key="4">
    <source>
        <dbReference type="ARBA" id="ARBA00022722"/>
    </source>
</evidence>
<dbReference type="STRING" id="48709.A0A1D2M189"/>
<accession>A0A1D2M189</accession>
<evidence type="ECO:0000256" key="13">
    <source>
        <dbReference type="SAM" id="MobiDB-lite"/>
    </source>
</evidence>
<evidence type="ECO:0000256" key="3">
    <source>
        <dbReference type="ARBA" id="ARBA00010015"/>
    </source>
</evidence>